<organism evidence="3 4">
    <name type="scientific">Haloferax volcanii</name>
    <name type="common">Halobacterium volcanii</name>
    <dbReference type="NCBI Taxonomy" id="2246"/>
    <lineage>
        <taxon>Archaea</taxon>
        <taxon>Methanobacteriati</taxon>
        <taxon>Methanobacteriota</taxon>
        <taxon>Stenosarchaea group</taxon>
        <taxon>Halobacteria</taxon>
        <taxon>Halobacteriales</taxon>
        <taxon>Haloferacaceae</taxon>
        <taxon>Haloferax</taxon>
    </lineage>
</organism>
<evidence type="ECO:0000313" key="5">
    <source>
        <dbReference type="Proteomes" id="UP000465667"/>
    </source>
</evidence>
<dbReference type="InterPro" id="IPR027417">
    <property type="entry name" value="P-loop_NTPase"/>
</dbReference>
<dbReference type="Proteomes" id="UP000465667">
    <property type="component" value="Chromosome"/>
</dbReference>
<dbReference type="GeneID" id="44084996"/>
<dbReference type="InterPro" id="IPR001845">
    <property type="entry name" value="HTH_ArsR_DNA-bd_dom"/>
</dbReference>
<dbReference type="EMBL" id="VMTR01000007">
    <property type="protein sequence ID" value="TVT96221.1"/>
    <property type="molecule type" value="Genomic_DNA"/>
</dbReference>
<dbReference type="Gene3D" id="1.10.10.10">
    <property type="entry name" value="Winged helix-like DNA-binding domain superfamily/Winged helix DNA-binding domain"/>
    <property type="match status" value="1"/>
</dbReference>
<reference evidence="2 5" key="2">
    <citation type="submission" date="2020-02" db="EMBL/GenBank/DDBJ databases">
        <title>Whole genome sequence of Haloferax alexandrinus pws1.</title>
        <authorList>
            <person name="Verma D.K."/>
            <person name="Gopal K."/>
            <person name="Prasad E.S."/>
        </authorList>
    </citation>
    <scope>NUCLEOTIDE SEQUENCE [LARGE SCALE GENOMIC DNA]</scope>
    <source>
        <strain evidence="5">wsp1</strain>
        <strain evidence="2">Wsp1</strain>
    </source>
</reference>
<dbReference type="PROSITE" id="PS50987">
    <property type="entry name" value="HTH_ARSR_2"/>
    <property type="match status" value="1"/>
</dbReference>
<name>A0A558GEM2_HALVO</name>
<dbReference type="SUPFAM" id="SSF52540">
    <property type="entry name" value="P-loop containing nucleoside triphosphate hydrolases"/>
    <property type="match status" value="1"/>
</dbReference>
<sequence length="376" mass="42532">MELMEPGNDDEDKKNRFREAFERGQQGRVGSYEVWLSDHEFQPELATRDQLTAFFGDHPEKAVNHDDALDEIGEYAGFVTRQQDIYHTPVIGPSGIGKTQLLHTVVSFLTELSADIDTKLIDATALGKKADDGFLLDEFAHDLTELETPIVCIDDCGLDKRIETSLDELRGAVNSGLFVTTWTPERWAVNRGRVQDALPPSNEIHLDAFPRKDTDETLRIIFEVLSENEFTLPSETVDRIHELTEGIPRLIHTLALESLQEAFRKELEPGDVAATNSAADRLHLVDASARVQDLSESKLTVLKQILQLPNDRGVQPGTLVEELHRDKSTISYHLRELSDGGFVERDREGRRAFYRVTETLEPFIQRRINQEAEFDG</sequence>
<dbReference type="InterPro" id="IPR011991">
    <property type="entry name" value="ArsR-like_HTH"/>
</dbReference>
<dbReference type="EMBL" id="CP048738">
    <property type="protein sequence ID" value="QIB79570.1"/>
    <property type="molecule type" value="Genomic_DNA"/>
</dbReference>
<feature type="domain" description="HTH arsR-type" evidence="1">
    <location>
        <begin position="279"/>
        <end position="375"/>
    </location>
</feature>
<protein>
    <submittedName>
        <fullName evidence="3">Helix-turn-helix transcriptional regulator</fullName>
    </submittedName>
</protein>
<reference evidence="3 4" key="1">
    <citation type="submission" date="2019-07" db="EMBL/GenBank/DDBJ databases">
        <title>Draft genome sequence of Haloferax volcanii SS0101, isolated from salt farm in Samut Sakhon, Thailand.</title>
        <authorList>
            <person name="Wanthongcharoen S."/>
            <person name="Yamprayoonswat W."/>
            <person name="Ruangsuj P."/>
            <person name="Thongpramul N."/>
            <person name="Jumpathong W."/>
            <person name="Sittihan S."/>
            <person name="Kanjanavas P."/>
            <person name="Yasawong M."/>
        </authorList>
    </citation>
    <scope>NUCLEOTIDE SEQUENCE [LARGE SCALE GENOMIC DNA]</scope>
    <source>
        <strain evidence="3 4">SS0101</strain>
    </source>
</reference>
<dbReference type="SMART" id="SM00418">
    <property type="entry name" value="HTH_ARSR"/>
    <property type="match status" value="1"/>
</dbReference>
<accession>A0A6C0UWK0</accession>
<dbReference type="InterPro" id="IPR036388">
    <property type="entry name" value="WH-like_DNA-bd_sf"/>
</dbReference>
<evidence type="ECO:0000313" key="3">
    <source>
        <dbReference type="EMBL" id="TVT96221.1"/>
    </source>
</evidence>
<dbReference type="Proteomes" id="UP000320212">
    <property type="component" value="Unassembled WGS sequence"/>
</dbReference>
<dbReference type="SUPFAM" id="SSF46785">
    <property type="entry name" value="Winged helix' DNA-binding domain"/>
    <property type="match status" value="1"/>
</dbReference>
<accession>A0A558GEM2</accession>
<evidence type="ECO:0000313" key="4">
    <source>
        <dbReference type="Proteomes" id="UP000320212"/>
    </source>
</evidence>
<evidence type="ECO:0000259" key="1">
    <source>
        <dbReference type="PROSITE" id="PS50987"/>
    </source>
</evidence>
<dbReference type="RefSeq" id="WP_144858418.1">
    <property type="nucleotide sequence ID" value="NZ_CP048738.1"/>
</dbReference>
<dbReference type="KEGG" id="hale:G3A49_16265"/>
<gene>
    <name evidence="3" type="ORF">FQA18_02485</name>
    <name evidence="2" type="ORF">G3A49_16265</name>
</gene>
<dbReference type="InterPro" id="IPR036390">
    <property type="entry name" value="WH_DNA-bd_sf"/>
</dbReference>
<dbReference type="CDD" id="cd00090">
    <property type="entry name" value="HTH_ARSR"/>
    <property type="match status" value="1"/>
</dbReference>
<dbReference type="AlphaFoldDB" id="A0A558GEM2"/>
<dbReference type="GO" id="GO:0003700">
    <property type="term" value="F:DNA-binding transcription factor activity"/>
    <property type="evidence" value="ECO:0007669"/>
    <property type="project" value="InterPro"/>
</dbReference>
<proteinExistence type="predicted"/>
<evidence type="ECO:0000313" key="2">
    <source>
        <dbReference type="EMBL" id="QIB79570.1"/>
    </source>
</evidence>